<dbReference type="EMBL" id="OIVN01000655">
    <property type="protein sequence ID" value="SPC83555.1"/>
    <property type="molecule type" value="Genomic_DNA"/>
</dbReference>
<feature type="domain" description="Reverse transcriptase zinc-binding" evidence="2">
    <location>
        <begin position="198"/>
        <end position="284"/>
    </location>
</feature>
<sequence>MDKAIRRFWWKGDNASKKYMAWKNWKDLCSPKAEGGLGFREFKIFNQALLAKLGWMLISGHQSLCTRLLRSKYKVRDGWLNTGRAYQASPIWRGIEKAREVLKKGACYAVGNGHKVRVWEDPWIPWLENFKLRPKGNLVEQQSLVVSQLIDGERGCWDLAKLKELFDEESCCAIVAIPLSLRNTQDKMMWVANPHGIFTVKSAYFLQQGVLSSAERSVWRRLWRLIMHERYKMMLWRIAHNILPTRSRLKELGLTQEGECPFCHKKEESCLHLFKDCELAKALWFGNRWNVRIDEWNVSSSFQLVQLVVNPPSNLVPTEIPIDQFQTMAVITWEQIWNLRNQIIFKKSEANMQVALLSIERKFHEHSIVWIQQDTNKTPMQTMIWKAPAFGSLKINCDTAVVEKEVCVAAVVRDWEGNIIAAGTRMESKGTVNQAEAKGIKWAILMAKLLGLRKVEVEGDSKICFEVLIKAKNGELPKATLWETRPILEDTLQPATELEEVSFKWIKRESNEAAHVLAKWGLANRWHGFVVLSSLLDQV</sequence>
<evidence type="ECO:0000313" key="3">
    <source>
        <dbReference type="EMBL" id="SPC83555.1"/>
    </source>
</evidence>
<dbReference type="PANTHER" id="PTHR47074">
    <property type="entry name" value="BNAC02G40300D PROTEIN"/>
    <property type="match status" value="1"/>
</dbReference>
<proteinExistence type="predicted"/>
<evidence type="ECO:0000259" key="1">
    <source>
        <dbReference type="Pfam" id="PF13456"/>
    </source>
</evidence>
<dbReference type="SUPFAM" id="SSF53098">
    <property type="entry name" value="Ribonuclease H-like"/>
    <property type="match status" value="1"/>
</dbReference>
<dbReference type="CDD" id="cd06222">
    <property type="entry name" value="RNase_H_like"/>
    <property type="match status" value="1"/>
</dbReference>
<dbReference type="Pfam" id="PF13966">
    <property type="entry name" value="zf-RVT"/>
    <property type="match status" value="1"/>
</dbReference>
<dbReference type="InterPro" id="IPR012337">
    <property type="entry name" value="RNaseH-like_sf"/>
</dbReference>
<name>A0A2N9F8Z2_FAGSY</name>
<feature type="domain" description="RNase H type-1" evidence="1">
    <location>
        <begin position="407"/>
        <end position="520"/>
    </location>
</feature>
<dbReference type="InterPro" id="IPR002156">
    <property type="entry name" value="RNaseH_domain"/>
</dbReference>
<protein>
    <recommendedName>
        <fullName evidence="4">RNase H type-1 domain-containing protein</fullName>
    </recommendedName>
</protein>
<organism evidence="3">
    <name type="scientific">Fagus sylvatica</name>
    <name type="common">Beechnut</name>
    <dbReference type="NCBI Taxonomy" id="28930"/>
    <lineage>
        <taxon>Eukaryota</taxon>
        <taxon>Viridiplantae</taxon>
        <taxon>Streptophyta</taxon>
        <taxon>Embryophyta</taxon>
        <taxon>Tracheophyta</taxon>
        <taxon>Spermatophyta</taxon>
        <taxon>Magnoliopsida</taxon>
        <taxon>eudicotyledons</taxon>
        <taxon>Gunneridae</taxon>
        <taxon>Pentapetalae</taxon>
        <taxon>rosids</taxon>
        <taxon>fabids</taxon>
        <taxon>Fagales</taxon>
        <taxon>Fagaceae</taxon>
        <taxon>Fagus</taxon>
    </lineage>
</organism>
<dbReference type="InterPro" id="IPR044730">
    <property type="entry name" value="RNase_H-like_dom_plant"/>
</dbReference>
<reference evidence="3" key="1">
    <citation type="submission" date="2018-02" db="EMBL/GenBank/DDBJ databases">
        <authorList>
            <person name="Cohen D.B."/>
            <person name="Kent A.D."/>
        </authorList>
    </citation>
    <scope>NUCLEOTIDE SEQUENCE</scope>
</reference>
<dbReference type="InterPro" id="IPR036397">
    <property type="entry name" value="RNaseH_sf"/>
</dbReference>
<dbReference type="PANTHER" id="PTHR47074:SF48">
    <property type="entry name" value="POLYNUCLEOTIDYL TRANSFERASE, RIBONUCLEASE H-LIKE SUPERFAMILY PROTEIN"/>
    <property type="match status" value="1"/>
</dbReference>
<dbReference type="AlphaFoldDB" id="A0A2N9F8Z2"/>
<dbReference type="Gene3D" id="3.30.420.10">
    <property type="entry name" value="Ribonuclease H-like superfamily/Ribonuclease H"/>
    <property type="match status" value="1"/>
</dbReference>
<dbReference type="InterPro" id="IPR026960">
    <property type="entry name" value="RVT-Znf"/>
</dbReference>
<dbReference type="GO" id="GO:0004523">
    <property type="term" value="F:RNA-DNA hybrid ribonuclease activity"/>
    <property type="evidence" value="ECO:0007669"/>
    <property type="project" value="InterPro"/>
</dbReference>
<evidence type="ECO:0000259" key="2">
    <source>
        <dbReference type="Pfam" id="PF13966"/>
    </source>
</evidence>
<dbReference type="GO" id="GO:0003676">
    <property type="term" value="F:nucleic acid binding"/>
    <property type="evidence" value="ECO:0007669"/>
    <property type="project" value="InterPro"/>
</dbReference>
<dbReference type="InterPro" id="IPR052929">
    <property type="entry name" value="RNase_H-like_EbsB-rel"/>
</dbReference>
<dbReference type="Pfam" id="PF13456">
    <property type="entry name" value="RVT_3"/>
    <property type="match status" value="1"/>
</dbReference>
<gene>
    <name evidence="3" type="ORF">FSB_LOCUS11437</name>
</gene>
<evidence type="ECO:0008006" key="4">
    <source>
        <dbReference type="Google" id="ProtNLM"/>
    </source>
</evidence>
<accession>A0A2N9F8Z2</accession>